<proteinExistence type="predicted"/>
<feature type="chain" id="PRO_5038437108" evidence="3">
    <location>
        <begin position="20"/>
        <end position="354"/>
    </location>
</feature>
<comment type="caution">
    <text evidence="4">The sequence shown here is derived from an EMBL/GenBank/DDBJ whole genome shotgun (WGS) entry which is preliminary data.</text>
</comment>
<dbReference type="AlphaFoldDB" id="A0A949K596"/>
<dbReference type="InterPro" id="IPR006059">
    <property type="entry name" value="SBP"/>
</dbReference>
<dbReference type="EMBL" id="JAHQCW010000019">
    <property type="protein sequence ID" value="MBU9737301.1"/>
    <property type="molecule type" value="Genomic_DNA"/>
</dbReference>
<evidence type="ECO:0000256" key="1">
    <source>
        <dbReference type="ARBA" id="ARBA00022729"/>
    </source>
</evidence>
<dbReference type="PANTHER" id="PTHR30006">
    <property type="entry name" value="THIAMINE-BINDING PERIPLASMIC PROTEIN-RELATED"/>
    <property type="match status" value="1"/>
</dbReference>
<dbReference type="GO" id="GO:0015888">
    <property type="term" value="P:thiamine transport"/>
    <property type="evidence" value="ECO:0007669"/>
    <property type="project" value="TreeGrafter"/>
</dbReference>
<keyword evidence="5" id="KW-1185">Reference proteome</keyword>
<dbReference type="Pfam" id="PF13416">
    <property type="entry name" value="SBP_bac_8"/>
    <property type="match status" value="1"/>
</dbReference>
<protein>
    <submittedName>
        <fullName evidence="4">ABC transporter substrate-binding protein</fullName>
    </submittedName>
</protein>
<dbReference type="GO" id="GO:0030976">
    <property type="term" value="F:thiamine pyrophosphate binding"/>
    <property type="evidence" value="ECO:0007669"/>
    <property type="project" value="TreeGrafter"/>
</dbReference>
<feature type="signal peptide" evidence="3">
    <location>
        <begin position="1"/>
        <end position="19"/>
    </location>
</feature>
<dbReference type="CDD" id="cd13546">
    <property type="entry name" value="PBP2_BitB"/>
    <property type="match status" value="1"/>
</dbReference>
<gene>
    <name evidence="4" type="ORF">KTH89_12195</name>
</gene>
<dbReference type="SUPFAM" id="SSF53850">
    <property type="entry name" value="Periplasmic binding protein-like II"/>
    <property type="match status" value="1"/>
</dbReference>
<dbReference type="RefSeq" id="WP_238721890.1">
    <property type="nucleotide sequence ID" value="NZ_JAHQCW010000019.1"/>
</dbReference>
<dbReference type="GO" id="GO:0030975">
    <property type="term" value="F:thiamine binding"/>
    <property type="evidence" value="ECO:0007669"/>
    <property type="project" value="TreeGrafter"/>
</dbReference>
<dbReference type="Proteomes" id="UP000712157">
    <property type="component" value="Unassembled WGS sequence"/>
</dbReference>
<dbReference type="Gene3D" id="3.40.190.10">
    <property type="entry name" value="Periplasmic binding protein-like II"/>
    <property type="match status" value="2"/>
</dbReference>
<evidence type="ECO:0000313" key="4">
    <source>
        <dbReference type="EMBL" id="MBU9737301.1"/>
    </source>
</evidence>
<accession>A0A949K596</accession>
<evidence type="ECO:0000313" key="5">
    <source>
        <dbReference type="Proteomes" id="UP000712157"/>
    </source>
</evidence>
<name>A0A949K596_9FIRM</name>
<keyword evidence="1 3" id="KW-0732">Signal</keyword>
<feature type="region of interest" description="Disordered" evidence="2">
    <location>
        <begin position="26"/>
        <end position="50"/>
    </location>
</feature>
<dbReference type="InterPro" id="IPR026045">
    <property type="entry name" value="Ferric-bd"/>
</dbReference>
<evidence type="ECO:0000256" key="2">
    <source>
        <dbReference type="SAM" id="MobiDB-lite"/>
    </source>
</evidence>
<organism evidence="4 5">
    <name type="scientific">Diplocloster agilis</name>
    <dbReference type="NCBI Taxonomy" id="2850323"/>
    <lineage>
        <taxon>Bacteria</taxon>
        <taxon>Bacillati</taxon>
        <taxon>Bacillota</taxon>
        <taxon>Clostridia</taxon>
        <taxon>Lachnospirales</taxon>
        <taxon>Lachnospiraceae</taxon>
        <taxon>Diplocloster</taxon>
    </lineage>
</organism>
<sequence>MKRKLAVLLTVTLCFGLLAGCGSKKEEAPAASTGTGDSKEAPAEEPKETKSMTLYYSNSTDWADPIIQEFEDQTGIKVDLVQDGTSSLFARIKAEAGNPQADVVWGGVIDTYRANQDMLQQYTSSNVDALKDAAKDANGYYTGFDMGPMVMIYNTELVDAAGAPTSWADLLDEKYKGQIACADPTSASSSFACMMSIILAYGTDDGKGYEFIEKLVDNLDGKILDSSSGVYKGVADGEYMVGLTYEEAALRYIQSGANIAIVYPSEGTSSSPSGMAIVKDCQNLKNAQKFIDYLSSKEVQEQLGDLNRRSVRSDVSDPDTMEAWDKITFVNMDIDWTSSHTQEFNDMWNDLISR</sequence>
<reference evidence="4" key="1">
    <citation type="submission" date="2021-06" db="EMBL/GenBank/DDBJ databases">
        <title>Description of novel taxa of the family Lachnospiraceae.</title>
        <authorList>
            <person name="Chaplin A.V."/>
            <person name="Sokolova S.R."/>
            <person name="Pikina A.P."/>
            <person name="Korzhanova M."/>
            <person name="Belova V."/>
            <person name="Korostin D."/>
            <person name="Efimov B.A."/>
        </authorList>
    </citation>
    <scope>NUCLEOTIDE SEQUENCE</scope>
    <source>
        <strain evidence="4">ASD5720</strain>
    </source>
</reference>
<dbReference type="PROSITE" id="PS51257">
    <property type="entry name" value="PROKAR_LIPOPROTEIN"/>
    <property type="match status" value="1"/>
</dbReference>
<dbReference type="GO" id="GO:0030288">
    <property type="term" value="C:outer membrane-bounded periplasmic space"/>
    <property type="evidence" value="ECO:0007669"/>
    <property type="project" value="TreeGrafter"/>
</dbReference>
<evidence type="ECO:0000256" key="3">
    <source>
        <dbReference type="SAM" id="SignalP"/>
    </source>
</evidence>
<dbReference type="PIRSF" id="PIRSF002825">
    <property type="entry name" value="CfbpA"/>
    <property type="match status" value="1"/>
</dbReference>
<dbReference type="PANTHER" id="PTHR30006:SF2">
    <property type="entry name" value="ABC TRANSPORTER SUBSTRATE-BINDING PROTEIN"/>
    <property type="match status" value="1"/>
</dbReference>
<feature type="compositionally biased region" description="Basic and acidic residues" evidence="2">
    <location>
        <begin position="37"/>
        <end position="50"/>
    </location>
</feature>